<protein>
    <submittedName>
        <fullName evidence="1">Uncharacterized protein</fullName>
    </submittedName>
</protein>
<dbReference type="OrthoDB" id="1311482at2759"/>
<dbReference type="EMBL" id="CAMAPE010000035">
    <property type="protein sequence ID" value="CAH9097692.1"/>
    <property type="molecule type" value="Genomic_DNA"/>
</dbReference>
<gene>
    <name evidence="1" type="ORF">CEURO_LOCUS13960</name>
</gene>
<keyword evidence="2" id="KW-1185">Reference proteome</keyword>
<dbReference type="Proteomes" id="UP001152484">
    <property type="component" value="Unassembled WGS sequence"/>
</dbReference>
<name>A0A9P0ZEG5_CUSEU</name>
<reference evidence="1" key="1">
    <citation type="submission" date="2022-07" db="EMBL/GenBank/DDBJ databases">
        <authorList>
            <person name="Macas J."/>
            <person name="Novak P."/>
            <person name="Neumann P."/>
        </authorList>
    </citation>
    <scope>NUCLEOTIDE SEQUENCE</scope>
</reference>
<proteinExistence type="predicted"/>
<comment type="caution">
    <text evidence="1">The sequence shown here is derived from an EMBL/GenBank/DDBJ whole genome shotgun (WGS) entry which is preliminary data.</text>
</comment>
<evidence type="ECO:0000313" key="2">
    <source>
        <dbReference type="Proteomes" id="UP001152484"/>
    </source>
</evidence>
<evidence type="ECO:0000313" key="1">
    <source>
        <dbReference type="EMBL" id="CAH9097692.1"/>
    </source>
</evidence>
<organism evidence="1 2">
    <name type="scientific">Cuscuta europaea</name>
    <name type="common">European dodder</name>
    <dbReference type="NCBI Taxonomy" id="41803"/>
    <lineage>
        <taxon>Eukaryota</taxon>
        <taxon>Viridiplantae</taxon>
        <taxon>Streptophyta</taxon>
        <taxon>Embryophyta</taxon>
        <taxon>Tracheophyta</taxon>
        <taxon>Spermatophyta</taxon>
        <taxon>Magnoliopsida</taxon>
        <taxon>eudicotyledons</taxon>
        <taxon>Gunneridae</taxon>
        <taxon>Pentapetalae</taxon>
        <taxon>asterids</taxon>
        <taxon>lamiids</taxon>
        <taxon>Solanales</taxon>
        <taxon>Convolvulaceae</taxon>
        <taxon>Cuscuteae</taxon>
        <taxon>Cuscuta</taxon>
        <taxon>Cuscuta subgen. Cuscuta</taxon>
    </lineage>
</organism>
<accession>A0A9P0ZEG5</accession>
<sequence>MLQRPGIVICLTWRGKGEQPRTTGWKGGAGQLQTAIEQVMKCSQLYWCYHCRKLGHTRETNSAESIMTPPLTPTTPEIMRCQDCLGERAVRFTDATIDNHNPIYWCYGCRKPYYVGGIVQSSSSSSSSELICPQCGGDHLMSPVRMQRSLIIHGDAERDSPNDGTSTEFSWFAKPLSHTWWMQDQREYFWGSDAALGRVQLNHILGTIHEKEPYPPRGGGPPSVELTNVTTADAASNSESHRATGQEAQERRTCLEELDGKEMKGSSSLNLNLRGDGGLKLLVLVAAFIGGLLLGSLKLNW</sequence>
<dbReference type="AlphaFoldDB" id="A0A9P0ZEG5"/>